<reference evidence="3 7" key="1">
    <citation type="submission" date="2017-07" db="EMBL/GenBank/DDBJ databases">
        <title>Complete Genome Sequence of the cosmetic ferment Vitreoscilla filiformis (ATCC15551).</title>
        <authorList>
            <person name="Contreras S."/>
            <person name="Sagory-Zalkind P."/>
            <person name="Blanquart H."/>
            <person name="Iltis A."/>
            <person name="Morand S.C."/>
        </authorList>
    </citation>
    <scope>NUCLEOTIDE SEQUENCE [LARGE SCALE GENOMIC DNA]</scope>
    <source>
        <strain evidence="3 7">ATCC 15551</strain>
    </source>
</reference>
<dbReference type="KEGG" id="vff:VITFI_CDS0011"/>
<sequence>MMATAATATTKASKAAPLTQLLGIARTWADASGVMTEAEYRQRMARMFGGRTSATQLTRAEQYHLLTTLFERELGWKRTGKGGTPAPGSGRRKLERSPASTKIRALWLFLYVLGEVRDSSERALAHYIKRQVGVEDLHWLTSQQKSDVIEALKFWAVRPMSADVAKMRAALENPTMRQDPPAYRDALVFAERAANSASWAPWWRAWQSASAALGRKVDEAIAKPLATPIRKAKPIEVAA</sequence>
<dbReference type="EMBL" id="CP022423">
    <property type="protein sequence ID" value="ASM75914.1"/>
    <property type="molecule type" value="Genomic_DNA"/>
</dbReference>
<proteinExistence type="predicted"/>
<organism evidence="3 7">
    <name type="scientific">Vitreoscilla filiformis</name>
    <dbReference type="NCBI Taxonomy" id="63"/>
    <lineage>
        <taxon>Bacteria</taxon>
        <taxon>Pseudomonadati</taxon>
        <taxon>Pseudomonadota</taxon>
        <taxon>Betaproteobacteria</taxon>
        <taxon>Neisseriales</taxon>
        <taxon>Neisseriaceae</taxon>
        <taxon>Vitreoscilla</taxon>
    </lineage>
</organism>
<dbReference type="KEGG" id="vff:VITFI_CDS0633"/>
<evidence type="ECO:0000313" key="7">
    <source>
        <dbReference type="Proteomes" id="UP000199729"/>
    </source>
</evidence>
<dbReference type="EMBL" id="CP022423">
    <property type="protein sequence ID" value="ASM77287.1"/>
    <property type="molecule type" value="Genomic_DNA"/>
</dbReference>
<dbReference type="EMBL" id="CP022423">
    <property type="protein sequence ID" value="ASM76412.1"/>
    <property type="molecule type" value="Genomic_DNA"/>
</dbReference>
<dbReference type="Pfam" id="PF06252">
    <property type="entry name" value="GemA"/>
    <property type="match status" value="1"/>
</dbReference>
<keyword evidence="7" id="KW-1185">Reference proteome</keyword>
<feature type="region of interest" description="Disordered" evidence="1">
    <location>
        <begin position="77"/>
        <end position="96"/>
    </location>
</feature>
<evidence type="ECO:0000313" key="5">
    <source>
        <dbReference type="EMBL" id="ASM76864.1"/>
    </source>
</evidence>
<dbReference type="KEGG" id="vff:VITFI_CDS0135"/>
<dbReference type="EMBL" id="CP022423">
    <property type="protein sequence ID" value="ASM75790.1"/>
    <property type="molecule type" value="Genomic_DNA"/>
</dbReference>
<evidence type="ECO:0000313" key="4">
    <source>
        <dbReference type="EMBL" id="ASM76412.1"/>
    </source>
</evidence>
<gene>
    <name evidence="2" type="ORF">VITFI_CDS0011</name>
    <name evidence="3" type="ORF">VITFI_CDS0135</name>
    <name evidence="4" type="ORF">VITFI_CDS0633</name>
    <name evidence="5" type="ORF">VITFI_CDS1086</name>
    <name evidence="6" type="ORF">VITFI_CDS1509</name>
</gene>
<dbReference type="Proteomes" id="UP000199729">
    <property type="component" value="Chromosome"/>
</dbReference>
<dbReference type="KEGG" id="vff:VITFI_CDS1509"/>
<evidence type="ECO:0000313" key="2">
    <source>
        <dbReference type="EMBL" id="ASM75790.1"/>
    </source>
</evidence>
<evidence type="ECO:0000313" key="3">
    <source>
        <dbReference type="EMBL" id="ASM75914.1"/>
    </source>
</evidence>
<dbReference type="InterPro" id="IPR009363">
    <property type="entry name" value="Phage_Mu_Gp16"/>
</dbReference>
<name>A0A221KA65_VITFI</name>
<evidence type="ECO:0000313" key="6">
    <source>
        <dbReference type="EMBL" id="ASM77287.1"/>
    </source>
</evidence>
<evidence type="ECO:0008006" key="8">
    <source>
        <dbReference type="Google" id="ProtNLM"/>
    </source>
</evidence>
<evidence type="ECO:0000256" key="1">
    <source>
        <dbReference type="SAM" id="MobiDB-lite"/>
    </source>
</evidence>
<dbReference type="EMBL" id="CP022423">
    <property type="protein sequence ID" value="ASM76864.1"/>
    <property type="molecule type" value="Genomic_DNA"/>
</dbReference>
<accession>A0A221KA65</accession>
<dbReference type="KEGG" id="vff:VITFI_CDS1086"/>
<protein>
    <recommendedName>
        <fullName evidence="8">Mu-like prophage protein gp16</fullName>
    </recommendedName>
</protein>
<dbReference type="AlphaFoldDB" id="A0A221KA65"/>